<accession>A0A6L2KVJ0</accession>
<comment type="caution">
    <text evidence="1">The sequence shown here is derived from an EMBL/GenBank/DDBJ whole genome shotgun (WGS) entry which is preliminary data.</text>
</comment>
<dbReference type="AlphaFoldDB" id="A0A6L2KVJ0"/>
<evidence type="ECO:0008006" key="2">
    <source>
        <dbReference type="Google" id="ProtNLM"/>
    </source>
</evidence>
<gene>
    <name evidence="1" type="ORF">Tci_024595</name>
</gene>
<dbReference type="CDD" id="cd00303">
    <property type="entry name" value="retropepsin_like"/>
    <property type="match status" value="1"/>
</dbReference>
<organism evidence="1">
    <name type="scientific">Tanacetum cinerariifolium</name>
    <name type="common">Dalmatian daisy</name>
    <name type="synonym">Chrysanthemum cinerariifolium</name>
    <dbReference type="NCBI Taxonomy" id="118510"/>
    <lineage>
        <taxon>Eukaryota</taxon>
        <taxon>Viridiplantae</taxon>
        <taxon>Streptophyta</taxon>
        <taxon>Embryophyta</taxon>
        <taxon>Tracheophyta</taxon>
        <taxon>Spermatophyta</taxon>
        <taxon>Magnoliopsida</taxon>
        <taxon>eudicotyledons</taxon>
        <taxon>Gunneridae</taxon>
        <taxon>Pentapetalae</taxon>
        <taxon>asterids</taxon>
        <taxon>campanulids</taxon>
        <taxon>Asterales</taxon>
        <taxon>Asteraceae</taxon>
        <taxon>Asteroideae</taxon>
        <taxon>Anthemideae</taxon>
        <taxon>Anthemidinae</taxon>
        <taxon>Tanacetum</taxon>
    </lineage>
</organism>
<name>A0A6L2KVJ0_TANCI</name>
<dbReference type="PANTHER" id="PTHR33067">
    <property type="entry name" value="RNA-DIRECTED DNA POLYMERASE-RELATED"/>
    <property type="match status" value="1"/>
</dbReference>
<reference evidence="1" key="1">
    <citation type="journal article" date="2019" name="Sci. Rep.">
        <title>Draft genome of Tanacetum cinerariifolium, the natural source of mosquito coil.</title>
        <authorList>
            <person name="Yamashiro T."/>
            <person name="Shiraishi A."/>
            <person name="Satake H."/>
            <person name="Nakayama K."/>
        </authorList>
    </citation>
    <scope>NUCLEOTIDE SEQUENCE</scope>
</reference>
<evidence type="ECO:0000313" key="1">
    <source>
        <dbReference type="EMBL" id="GEU52617.1"/>
    </source>
</evidence>
<dbReference type="Gene3D" id="2.40.70.10">
    <property type="entry name" value="Acid Proteases"/>
    <property type="match status" value="1"/>
</dbReference>
<protein>
    <recommendedName>
        <fullName evidence="2">Reverse transcriptase domain-containing protein</fullName>
    </recommendedName>
</protein>
<sequence>MWKRLSMGSSVDPFLNNNHVNKRWTNSARSRKFRSACSIGRLDFNNALENLEASISIMPFSMYKHLGIGKLEPTNMVIEMAHNTKSIPKGIVKYLLIRIDKFIFPVDFVILDIIEDYRMPIILRRPLLDTTYAQVDIFRKPISLEVGNEKVIFKMRSSFTTTMFESARAIKSKIYMGDDDLTDYESCRFDQLLDIDTDIFTYDIDIHGSYKEANTDQEMSKEYESVKETNMEQRLDPAEKMVHWCEIISQEKEGVHKYWASCDPYNDICDGGGLMT</sequence>
<proteinExistence type="predicted"/>
<dbReference type="InterPro" id="IPR021109">
    <property type="entry name" value="Peptidase_aspartic_dom_sf"/>
</dbReference>
<dbReference type="PANTHER" id="PTHR33067:SF9">
    <property type="entry name" value="RNA-DIRECTED DNA POLYMERASE"/>
    <property type="match status" value="1"/>
</dbReference>
<dbReference type="EMBL" id="BKCJ010003042">
    <property type="protein sequence ID" value="GEU52617.1"/>
    <property type="molecule type" value="Genomic_DNA"/>
</dbReference>